<name>A0A9N9NQU9_9GLOM</name>
<reference evidence="1" key="1">
    <citation type="submission" date="2021-06" db="EMBL/GenBank/DDBJ databases">
        <authorList>
            <person name="Kallberg Y."/>
            <person name="Tangrot J."/>
            <person name="Rosling A."/>
        </authorList>
    </citation>
    <scope>NUCLEOTIDE SEQUENCE</scope>
    <source>
        <strain evidence="1">UK204</strain>
    </source>
</reference>
<gene>
    <name evidence="1" type="ORF">FCALED_LOCUS16420</name>
</gene>
<organism evidence="1 2">
    <name type="scientific">Funneliformis caledonium</name>
    <dbReference type="NCBI Taxonomy" id="1117310"/>
    <lineage>
        <taxon>Eukaryota</taxon>
        <taxon>Fungi</taxon>
        <taxon>Fungi incertae sedis</taxon>
        <taxon>Mucoromycota</taxon>
        <taxon>Glomeromycotina</taxon>
        <taxon>Glomeromycetes</taxon>
        <taxon>Glomerales</taxon>
        <taxon>Glomeraceae</taxon>
        <taxon>Funneliformis</taxon>
    </lineage>
</organism>
<evidence type="ECO:0000313" key="2">
    <source>
        <dbReference type="Proteomes" id="UP000789570"/>
    </source>
</evidence>
<dbReference type="Proteomes" id="UP000789570">
    <property type="component" value="Unassembled WGS sequence"/>
</dbReference>
<feature type="non-terminal residue" evidence="1">
    <location>
        <position position="76"/>
    </location>
</feature>
<dbReference type="EMBL" id="CAJVPQ010019032">
    <property type="protein sequence ID" value="CAG8753011.1"/>
    <property type="molecule type" value="Genomic_DNA"/>
</dbReference>
<feature type="non-terminal residue" evidence="1">
    <location>
        <position position="1"/>
    </location>
</feature>
<sequence length="76" mass="8537">MKFDNVLENSPVLTAIFTNSAIPYEVDFTLESLKHIQGSDHKENIQQVIPQRNRFGVAFSTAKTAINITLKTKSDN</sequence>
<dbReference type="OrthoDB" id="2419720at2759"/>
<comment type="caution">
    <text evidence="1">The sequence shown here is derived from an EMBL/GenBank/DDBJ whole genome shotgun (WGS) entry which is preliminary data.</text>
</comment>
<protein>
    <submittedName>
        <fullName evidence="1">992_t:CDS:1</fullName>
    </submittedName>
</protein>
<proteinExistence type="predicted"/>
<dbReference type="AlphaFoldDB" id="A0A9N9NQU9"/>
<evidence type="ECO:0000313" key="1">
    <source>
        <dbReference type="EMBL" id="CAG8753011.1"/>
    </source>
</evidence>
<accession>A0A9N9NQU9</accession>
<keyword evidence="2" id="KW-1185">Reference proteome</keyword>